<dbReference type="EMBL" id="FQXV01000002">
    <property type="protein sequence ID" value="SHH71541.1"/>
    <property type="molecule type" value="Genomic_DNA"/>
</dbReference>
<feature type="transmembrane region" description="Helical" evidence="2">
    <location>
        <begin position="117"/>
        <end position="144"/>
    </location>
</feature>
<feature type="region of interest" description="Disordered" evidence="1">
    <location>
        <begin position="29"/>
        <end position="57"/>
    </location>
</feature>
<dbReference type="RefSeq" id="WP_073076279.1">
    <property type="nucleotide sequence ID" value="NZ_FQXV01000002.1"/>
</dbReference>
<dbReference type="AlphaFoldDB" id="A0A1M5V8L1"/>
<sequence>WLIVIACLVAFPPLGLILLLRKVFVGARGRKSSSGSRGAAYQQRPPQYRQEAQSGYASNPRGYYKQAAPFRPPYQAAGTAASARTAPSGQPHAQAEAVRRGKPGKSAEKKQTPARNLAIALTVLAVVLGILGVIFLSSGISALATAGISATNLGMTIFGAFSLLGAVLSGGIRGTVLKRISRFNKYAAVIGSREIMPVTEISKAVGESPKKTRKSLQAMIDSGFFGENAYIDSGLDSLVLSLEAAEKARNTAAAEESDASASAGSGNQYVAVINELHMLCSQTSDPTICEKIGRIEELTAKIFRLVEEKPEKLPQIRRFMTYYLPTTLKLLHSYQTLERQGIDGENITSTKQDIERILDTLAAGYEQQLDNLFKSDKLDISADINVLENLMEQDGLTSDGGIMKAAGGH</sequence>
<keyword evidence="2" id="KW-0472">Membrane</keyword>
<feature type="transmembrane region" description="Helical" evidence="2">
    <location>
        <begin position="150"/>
        <end position="172"/>
    </location>
</feature>
<feature type="non-terminal residue" evidence="3">
    <location>
        <position position="1"/>
    </location>
</feature>
<dbReference type="STRING" id="1123282.SAMN02745823_00703"/>
<protein>
    <submittedName>
        <fullName evidence="3">5-bromo-4-chloroindolyl phosphate hydrolysis protein</fullName>
    </submittedName>
</protein>
<keyword evidence="2" id="KW-1133">Transmembrane helix</keyword>
<feature type="transmembrane region" description="Helical" evidence="2">
    <location>
        <begin position="6"/>
        <end position="24"/>
    </location>
</feature>
<evidence type="ECO:0000256" key="2">
    <source>
        <dbReference type="SAM" id="Phobius"/>
    </source>
</evidence>
<gene>
    <name evidence="3" type="ORF">SAMN02745823_00703</name>
</gene>
<name>A0A1M5V8L1_9FIRM</name>
<dbReference type="Pfam" id="PF10112">
    <property type="entry name" value="Halogen_Hydrol"/>
    <property type="match status" value="1"/>
</dbReference>
<evidence type="ECO:0000313" key="4">
    <source>
        <dbReference type="Proteomes" id="UP000183995"/>
    </source>
</evidence>
<feature type="compositionally biased region" description="Low complexity" evidence="1">
    <location>
        <begin position="79"/>
        <end position="89"/>
    </location>
</feature>
<feature type="region of interest" description="Disordered" evidence="1">
    <location>
        <begin position="79"/>
        <end position="111"/>
    </location>
</feature>
<dbReference type="InterPro" id="IPR018770">
    <property type="entry name" value="ChloroindolylP_hydrolase"/>
</dbReference>
<accession>A0A1M5V8L1</accession>
<organism evidence="3 4">
    <name type="scientific">Sporobacter termitidis DSM 10068</name>
    <dbReference type="NCBI Taxonomy" id="1123282"/>
    <lineage>
        <taxon>Bacteria</taxon>
        <taxon>Bacillati</taxon>
        <taxon>Bacillota</taxon>
        <taxon>Clostridia</taxon>
        <taxon>Eubacteriales</taxon>
        <taxon>Oscillospiraceae</taxon>
        <taxon>Sporobacter</taxon>
    </lineage>
</organism>
<dbReference type="OrthoDB" id="9782052at2"/>
<reference evidence="3 4" key="1">
    <citation type="submission" date="2016-11" db="EMBL/GenBank/DDBJ databases">
        <authorList>
            <person name="Jaros S."/>
            <person name="Januszkiewicz K."/>
            <person name="Wedrychowicz H."/>
        </authorList>
    </citation>
    <scope>NUCLEOTIDE SEQUENCE [LARGE SCALE GENOMIC DNA]</scope>
    <source>
        <strain evidence="3 4">DSM 10068</strain>
    </source>
</reference>
<keyword evidence="4" id="KW-1185">Reference proteome</keyword>
<keyword evidence="2" id="KW-0812">Transmembrane</keyword>
<evidence type="ECO:0000313" key="3">
    <source>
        <dbReference type="EMBL" id="SHH71541.1"/>
    </source>
</evidence>
<evidence type="ECO:0000256" key="1">
    <source>
        <dbReference type="SAM" id="MobiDB-lite"/>
    </source>
</evidence>
<proteinExistence type="predicted"/>
<dbReference type="Proteomes" id="UP000183995">
    <property type="component" value="Unassembled WGS sequence"/>
</dbReference>